<organism evidence="17 18">
    <name type="scientific">Lederbergia lenta</name>
    <name type="common">Bacillus lentus</name>
    <dbReference type="NCBI Taxonomy" id="1467"/>
    <lineage>
        <taxon>Bacteria</taxon>
        <taxon>Bacillati</taxon>
        <taxon>Bacillota</taxon>
        <taxon>Bacilli</taxon>
        <taxon>Bacillales</taxon>
        <taxon>Bacillaceae</taxon>
        <taxon>Lederbergia</taxon>
    </lineage>
</organism>
<evidence type="ECO:0000256" key="13">
    <source>
        <dbReference type="NCBIfam" id="TIGR03499"/>
    </source>
</evidence>
<keyword evidence="8" id="KW-0653">Protein transport</keyword>
<dbReference type="RefSeq" id="WP_066139625.1">
    <property type="nucleotide sequence ID" value="NZ_CBCSGM010000001.1"/>
</dbReference>
<keyword evidence="18" id="KW-1185">Reference proteome</keyword>
<reference evidence="17 18" key="1">
    <citation type="submission" date="2018-06" db="EMBL/GenBank/DDBJ databases">
        <authorList>
            <consortium name="Pathogen Informatics"/>
            <person name="Doyle S."/>
        </authorList>
    </citation>
    <scope>NUCLEOTIDE SEQUENCE [LARGE SCALE GENOMIC DNA]</scope>
    <source>
        <strain evidence="17 18">NCTC4824</strain>
    </source>
</reference>
<feature type="compositionally biased region" description="Basic and acidic residues" evidence="14">
    <location>
        <begin position="72"/>
        <end position="95"/>
    </location>
</feature>
<dbReference type="GO" id="GO:0006614">
    <property type="term" value="P:SRP-dependent cotranslational protein targeting to membrane"/>
    <property type="evidence" value="ECO:0007669"/>
    <property type="project" value="UniProtKB-UniRule"/>
</dbReference>
<dbReference type="InterPro" id="IPR003593">
    <property type="entry name" value="AAA+_ATPase"/>
</dbReference>
<dbReference type="GO" id="GO:0005047">
    <property type="term" value="F:signal recognition particle binding"/>
    <property type="evidence" value="ECO:0007669"/>
    <property type="project" value="TreeGrafter"/>
</dbReference>
<evidence type="ECO:0000256" key="2">
    <source>
        <dbReference type="ARBA" id="ARBA00008531"/>
    </source>
</evidence>
<dbReference type="Gene3D" id="1.20.120.1380">
    <property type="entry name" value="Flagellar FlhF biosynthesis protein, N domain"/>
    <property type="match status" value="1"/>
</dbReference>
<dbReference type="Pfam" id="PF00448">
    <property type="entry name" value="SRP54"/>
    <property type="match status" value="1"/>
</dbReference>
<name>A0A2X4W7P3_LEDLE</name>
<comment type="function">
    <text evidence="12">Necessary for flagellar biosynthesis. May be involved in translocation of the flagellum.</text>
</comment>
<protein>
    <recommendedName>
        <fullName evidence="3 13">Flagellar biosynthesis protein FlhF</fullName>
    </recommendedName>
</protein>
<evidence type="ECO:0000256" key="11">
    <source>
        <dbReference type="ARBA" id="ARBA00023225"/>
    </source>
</evidence>
<evidence type="ECO:0000256" key="5">
    <source>
        <dbReference type="ARBA" id="ARBA00022475"/>
    </source>
</evidence>
<evidence type="ECO:0000256" key="1">
    <source>
        <dbReference type="ARBA" id="ARBA00004413"/>
    </source>
</evidence>
<evidence type="ECO:0000256" key="4">
    <source>
        <dbReference type="ARBA" id="ARBA00022448"/>
    </source>
</evidence>
<comment type="subcellular location">
    <subcellularLocation>
        <location evidence="1">Cell membrane</location>
        <topology evidence="1">Peripheral membrane protein</topology>
        <orientation evidence="1">Cytoplasmic side</orientation>
    </subcellularLocation>
</comment>
<dbReference type="FunFam" id="3.40.50.300:FF:000695">
    <property type="entry name" value="Flagellar biosynthesis regulator FlhF"/>
    <property type="match status" value="1"/>
</dbReference>
<dbReference type="GO" id="GO:0044781">
    <property type="term" value="P:bacterial-type flagellum organization"/>
    <property type="evidence" value="ECO:0007669"/>
    <property type="project" value="UniProtKB-UniRule"/>
</dbReference>
<evidence type="ECO:0000259" key="16">
    <source>
        <dbReference type="SMART" id="SM00962"/>
    </source>
</evidence>
<evidence type="ECO:0000256" key="6">
    <source>
        <dbReference type="ARBA" id="ARBA00022741"/>
    </source>
</evidence>
<dbReference type="NCBIfam" id="TIGR03499">
    <property type="entry name" value="FlhF"/>
    <property type="match status" value="1"/>
</dbReference>
<dbReference type="AlphaFoldDB" id="A0A2X4W7P3"/>
<evidence type="ECO:0000256" key="10">
    <source>
        <dbReference type="ARBA" id="ARBA00023136"/>
    </source>
</evidence>
<evidence type="ECO:0000256" key="14">
    <source>
        <dbReference type="SAM" id="MobiDB-lite"/>
    </source>
</evidence>
<keyword evidence="7" id="KW-1005">Bacterial flagellum biogenesis</keyword>
<keyword evidence="9" id="KW-0342">GTP-binding</keyword>
<evidence type="ECO:0000256" key="12">
    <source>
        <dbReference type="ARBA" id="ARBA00025337"/>
    </source>
</evidence>
<feature type="region of interest" description="Disordered" evidence="14">
    <location>
        <begin position="66"/>
        <end position="95"/>
    </location>
</feature>
<keyword evidence="11" id="KW-1006">Bacterial flagellum protein export</keyword>
<dbReference type="GO" id="GO:0005886">
    <property type="term" value="C:plasma membrane"/>
    <property type="evidence" value="ECO:0007669"/>
    <property type="project" value="UniProtKB-SubCell"/>
</dbReference>
<dbReference type="SMART" id="SM00962">
    <property type="entry name" value="SRP54"/>
    <property type="match status" value="1"/>
</dbReference>
<proteinExistence type="inferred from homology"/>
<accession>A0A2X4W7P3</accession>
<feature type="domain" description="SRP54-type proteins GTP-binding" evidence="16">
    <location>
        <begin position="193"/>
        <end position="383"/>
    </location>
</feature>
<dbReference type="KEGG" id="blen:NCTC4824_02650"/>
<dbReference type="SMART" id="SM00382">
    <property type="entry name" value="AAA"/>
    <property type="match status" value="1"/>
</dbReference>
<dbReference type="Proteomes" id="UP000249134">
    <property type="component" value="Chromosome 1"/>
</dbReference>
<dbReference type="GO" id="GO:0015031">
    <property type="term" value="P:protein transport"/>
    <property type="evidence" value="ECO:0007669"/>
    <property type="project" value="UniProtKB-KW"/>
</dbReference>
<evidence type="ECO:0000313" key="17">
    <source>
        <dbReference type="EMBL" id="SQI60216.1"/>
    </source>
</evidence>
<evidence type="ECO:0000256" key="3">
    <source>
        <dbReference type="ARBA" id="ARBA00014919"/>
    </source>
</evidence>
<dbReference type="CDD" id="cd17873">
    <property type="entry name" value="FlhF"/>
    <property type="match status" value="1"/>
</dbReference>
<dbReference type="Gene3D" id="3.40.50.300">
    <property type="entry name" value="P-loop containing nucleotide triphosphate hydrolases"/>
    <property type="match status" value="1"/>
</dbReference>
<dbReference type="InterPro" id="IPR027417">
    <property type="entry name" value="P-loop_NTPase"/>
</dbReference>
<dbReference type="GO" id="GO:0003924">
    <property type="term" value="F:GTPase activity"/>
    <property type="evidence" value="ECO:0007669"/>
    <property type="project" value="UniProtKB-UniRule"/>
</dbReference>
<dbReference type="EMBL" id="LS483476">
    <property type="protein sequence ID" value="SQI60216.1"/>
    <property type="molecule type" value="Genomic_DNA"/>
</dbReference>
<dbReference type="GO" id="GO:0005525">
    <property type="term" value="F:GTP binding"/>
    <property type="evidence" value="ECO:0007669"/>
    <property type="project" value="UniProtKB-UniRule"/>
</dbReference>
<keyword evidence="6" id="KW-0547">Nucleotide-binding</keyword>
<comment type="similarity">
    <text evidence="2">Belongs to the GTP-binding SRP family.</text>
</comment>
<evidence type="ECO:0000256" key="7">
    <source>
        <dbReference type="ARBA" id="ARBA00022795"/>
    </source>
</evidence>
<dbReference type="STRING" id="1348624.GCA_001591545_01699"/>
<dbReference type="PANTHER" id="PTHR43134">
    <property type="entry name" value="SIGNAL RECOGNITION PARTICLE RECEPTOR SUBUNIT ALPHA"/>
    <property type="match status" value="1"/>
</dbReference>
<dbReference type="InterPro" id="IPR000897">
    <property type="entry name" value="SRP54_GTPase_dom"/>
</dbReference>
<dbReference type="PANTHER" id="PTHR43134:SF3">
    <property type="entry name" value="FLAGELLAR BIOSYNTHESIS PROTEIN FLHF"/>
    <property type="match status" value="1"/>
</dbReference>
<feature type="domain" description="AAA+ ATPase" evidence="15">
    <location>
        <begin position="192"/>
        <end position="382"/>
    </location>
</feature>
<dbReference type="SUPFAM" id="SSF52540">
    <property type="entry name" value="P-loop containing nucleoside triphosphate hydrolases"/>
    <property type="match status" value="1"/>
</dbReference>
<evidence type="ECO:0000313" key="18">
    <source>
        <dbReference type="Proteomes" id="UP000249134"/>
    </source>
</evidence>
<evidence type="ECO:0000259" key="15">
    <source>
        <dbReference type="SMART" id="SM00382"/>
    </source>
</evidence>
<gene>
    <name evidence="17" type="primary">flhF</name>
    <name evidence="17" type="ORF">NCTC4824_02650</name>
</gene>
<dbReference type="InterPro" id="IPR020006">
    <property type="entry name" value="FlhF"/>
</dbReference>
<dbReference type="InterPro" id="IPR047040">
    <property type="entry name" value="FlhF__GTPase_dom"/>
</dbReference>
<keyword evidence="10" id="KW-0472">Membrane</keyword>
<evidence type="ECO:0000256" key="9">
    <source>
        <dbReference type="ARBA" id="ARBA00023134"/>
    </source>
</evidence>
<keyword evidence="4" id="KW-0813">Transport</keyword>
<sequence length="387" mass="44232">MNIKKIIAPSMPAAMKKVKDELGDNAVILNSKVVYHGGFLGMFRKKKIEVIAALDEIAVQPKQKTKVKKRKLPDNSHTETIKKETKHVESIARSNRENRDIMSEMAEIKRELTSVRHHHLNIQSYPEYIQSCLLQLHEAELNEKYVQELGDIMLEKWRNASSQPTKQDVISWCNEIIVDQLTTFNFEGIDYSKKYINLVGPTGVGKTTTIAKLAAEAMLEQNKRVAFITLDTYRIAAIEQLKTYAQLLNIPIEVVYKQEDFSAAMDKFADFDLVLIDTAGRNYRELVFVDELKNTFNEVNMATFLVLSISMREKDMGEIVENFQQLNIDQFIFTKIDETQSYGAMFNLIKKYEKGVAYITTGQDVPDDILTASPEIIANYLLGDEKP</sequence>
<evidence type="ECO:0000256" key="8">
    <source>
        <dbReference type="ARBA" id="ARBA00022927"/>
    </source>
</evidence>
<keyword evidence="5" id="KW-1003">Cell membrane</keyword>